<evidence type="ECO:0000256" key="5">
    <source>
        <dbReference type="ARBA" id="ARBA00022692"/>
    </source>
</evidence>
<evidence type="ECO:0000259" key="14">
    <source>
        <dbReference type="PROSITE" id="PS50928"/>
    </source>
</evidence>
<dbReference type="RefSeq" id="WP_069480791.1">
    <property type="nucleotide sequence ID" value="NZ_KV766182.1"/>
</dbReference>
<dbReference type="Gene3D" id="1.10.3720.10">
    <property type="entry name" value="MetI-like"/>
    <property type="match status" value="1"/>
</dbReference>
<dbReference type="NCBIfam" id="NF045470">
    <property type="entry name" value="Opp2B"/>
    <property type="match status" value="1"/>
</dbReference>
<sequence length="310" mass="34074">MLSYILRRLSHTVLVIIAVSLIIFFSIRLTGDPVSIMFGAGEPSQQAVEELTAKLGLDKSVWEQYIIFMKDLVTLDFGTSYRSNSPVLEMLLERAWPTIALALGGMAVALLIAVPLGILSAIYKGKSIDVFSRIFSLLGISFPNFWLAFMLILIFAVQLKWLPVSGFDGVSSLVLPSVALGLILSGILVRLIRTSMLEVLKMQYVTTARAKGIREWLVIIKHAFRNALLPTVTFVGLQFGGLLGGAVIVEQVFSWPGIGRLIVDSINQRDYPVVQGGIILLALIMILVNLIVDLCYSLINPKIRTGRGEQ</sequence>
<feature type="transmembrane region" description="Helical" evidence="13">
    <location>
        <begin position="12"/>
        <end position="29"/>
    </location>
</feature>
<comment type="similarity">
    <text evidence="10">Belongs to the binding-protein-dependent transport system permease family. OppBC subfamily.</text>
</comment>
<feature type="transmembrane region" description="Helical" evidence="13">
    <location>
        <begin position="273"/>
        <end position="299"/>
    </location>
</feature>
<feature type="transmembrane region" description="Helical" evidence="13">
    <location>
        <begin position="227"/>
        <end position="253"/>
    </location>
</feature>
<dbReference type="GO" id="GO:0015099">
    <property type="term" value="F:nickel cation transmembrane transporter activity"/>
    <property type="evidence" value="ECO:0007669"/>
    <property type="project" value="InterPro"/>
</dbReference>
<feature type="domain" description="ABC transmembrane type-1" evidence="14">
    <location>
        <begin position="95"/>
        <end position="292"/>
    </location>
</feature>
<evidence type="ECO:0000256" key="9">
    <source>
        <dbReference type="ARBA" id="ARBA00023136"/>
    </source>
</evidence>
<evidence type="ECO:0000256" key="11">
    <source>
        <dbReference type="ARBA" id="ARBA00038669"/>
    </source>
</evidence>
<evidence type="ECO:0000256" key="13">
    <source>
        <dbReference type="RuleBase" id="RU363032"/>
    </source>
</evidence>
<evidence type="ECO:0000256" key="7">
    <source>
        <dbReference type="ARBA" id="ARBA00023065"/>
    </source>
</evidence>
<dbReference type="EMBL" id="MECQ01000001">
    <property type="protein sequence ID" value="ODV55740.1"/>
    <property type="molecule type" value="Genomic_DNA"/>
</dbReference>
<dbReference type="InterPro" id="IPR045621">
    <property type="entry name" value="BPD_transp_1_N"/>
</dbReference>
<evidence type="ECO:0000313" key="15">
    <source>
        <dbReference type="EMBL" id="ODV55740.1"/>
    </source>
</evidence>
<evidence type="ECO:0000256" key="10">
    <source>
        <dbReference type="ARBA" id="ARBA00024202"/>
    </source>
</evidence>
<keyword evidence="7" id="KW-0406">Ion transport</keyword>
<accession>A0A1E4R5J3</accession>
<keyword evidence="6 13" id="KW-1133">Transmembrane helix</keyword>
<gene>
    <name evidence="15" type="ORF">BG258_07415</name>
</gene>
<comment type="subcellular location">
    <subcellularLocation>
        <location evidence="1 13">Cell membrane</location>
        <topology evidence="1 13">Multi-pass membrane protein</topology>
    </subcellularLocation>
</comment>
<protein>
    <recommendedName>
        <fullName evidence="12">Nickel import system permease protein NikB</fullName>
    </recommendedName>
</protein>
<dbReference type="GO" id="GO:0005886">
    <property type="term" value="C:plasma membrane"/>
    <property type="evidence" value="ECO:0007669"/>
    <property type="project" value="UniProtKB-SubCell"/>
</dbReference>
<dbReference type="InterPro" id="IPR000515">
    <property type="entry name" value="MetI-like"/>
</dbReference>
<dbReference type="Pfam" id="PF00528">
    <property type="entry name" value="BPD_transp_1"/>
    <property type="match status" value="1"/>
</dbReference>
<keyword evidence="4" id="KW-0533">Nickel</keyword>
<dbReference type="InterPro" id="IPR035906">
    <property type="entry name" value="MetI-like_sf"/>
</dbReference>
<feature type="transmembrane region" description="Helical" evidence="13">
    <location>
        <begin position="169"/>
        <end position="192"/>
    </location>
</feature>
<dbReference type="PROSITE" id="PS50928">
    <property type="entry name" value="ABC_TM1"/>
    <property type="match status" value="1"/>
</dbReference>
<dbReference type="AlphaFoldDB" id="A0A1E4R5J3"/>
<evidence type="ECO:0000256" key="8">
    <source>
        <dbReference type="ARBA" id="ARBA00023112"/>
    </source>
</evidence>
<proteinExistence type="inferred from homology"/>
<feature type="transmembrane region" description="Helical" evidence="13">
    <location>
        <begin position="99"/>
        <end position="122"/>
    </location>
</feature>
<evidence type="ECO:0000313" key="16">
    <source>
        <dbReference type="Proteomes" id="UP000094784"/>
    </source>
</evidence>
<evidence type="ECO:0000256" key="1">
    <source>
        <dbReference type="ARBA" id="ARBA00004651"/>
    </source>
</evidence>
<evidence type="ECO:0000256" key="12">
    <source>
        <dbReference type="ARBA" id="ARBA00044774"/>
    </source>
</evidence>
<dbReference type="SUPFAM" id="SSF161098">
    <property type="entry name" value="MetI-like"/>
    <property type="match status" value="1"/>
</dbReference>
<evidence type="ECO:0000256" key="6">
    <source>
        <dbReference type="ARBA" id="ARBA00022989"/>
    </source>
</evidence>
<dbReference type="PANTHER" id="PTHR43163:SF6">
    <property type="entry name" value="DIPEPTIDE TRANSPORT SYSTEM PERMEASE PROTEIN DPPB-RELATED"/>
    <property type="match status" value="1"/>
</dbReference>
<organism evidence="15 16">
    <name type="scientific">Lysinibacillus fusiformis</name>
    <dbReference type="NCBI Taxonomy" id="28031"/>
    <lineage>
        <taxon>Bacteria</taxon>
        <taxon>Bacillati</taxon>
        <taxon>Bacillota</taxon>
        <taxon>Bacilli</taxon>
        <taxon>Bacillales</taxon>
        <taxon>Bacillaceae</taxon>
        <taxon>Lysinibacillus</taxon>
    </lineage>
</organism>
<keyword evidence="8" id="KW-0921">Nickel transport</keyword>
<dbReference type="InterPro" id="IPR050045">
    <property type="entry name" value="Opp2B"/>
</dbReference>
<dbReference type="Proteomes" id="UP000094784">
    <property type="component" value="Unassembled WGS sequence"/>
</dbReference>
<comment type="subunit">
    <text evidence="11">The complex is composed of two ATP-binding proteins (NikD and NikE), two transmembrane proteins (NikB and NikC) and a solute-binding protein (NikA).</text>
</comment>
<keyword evidence="2 13" id="KW-0813">Transport</keyword>
<evidence type="ECO:0000256" key="2">
    <source>
        <dbReference type="ARBA" id="ARBA00022448"/>
    </source>
</evidence>
<keyword evidence="9 13" id="KW-0472">Membrane</keyword>
<keyword evidence="3" id="KW-1003">Cell membrane</keyword>
<evidence type="ECO:0000256" key="4">
    <source>
        <dbReference type="ARBA" id="ARBA00022596"/>
    </source>
</evidence>
<dbReference type="CDD" id="cd06261">
    <property type="entry name" value="TM_PBP2"/>
    <property type="match status" value="1"/>
</dbReference>
<dbReference type="Pfam" id="PF19300">
    <property type="entry name" value="BPD_transp_1_N"/>
    <property type="match status" value="1"/>
</dbReference>
<keyword evidence="5 13" id="KW-0812">Transmembrane</keyword>
<dbReference type="PANTHER" id="PTHR43163">
    <property type="entry name" value="DIPEPTIDE TRANSPORT SYSTEM PERMEASE PROTEIN DPPB-RELATED"/>
    <property type="match status" value="1"/>
</dbReference>
<evidence type="ECO:0000256" key="3">
    <source>
        <dbReference type="ARBA" id="ARBA00022475"/>
    </source>
</evidence>
<dbReference type="OrthoDB" id="9773683at2"/>
<comment type="caution">
    <text evidence="15">The sequence shown here is derived from an EMBL/GenBank/DDBJ whole genome shotgun (WGS) entry which is preliminary data.</text>
</comment>
<name>A0A1E4R5J3_9BACI</name>
<feature type="transmembrane region" description="Helical" evidence="13">
    <location>
        <begin position="134"/>
        <end position="157"/>
    </location>
</feature>
<reference evidence="15 16" key="1">
    <citation type="submission" date="2016-09" db="EMBL/GenBank/DDBJ databases">
        <title>Draft genome sequence of the soil isolate, Lysinibacillus fusiformis M5, a potential hypoxanthine producer.</title>
        <authorList>
            <person name="Gallegos-Monterrosa R."/>
            <person name="Maroti G."/>
            <person name="Balint B."/>
            <person name="Kovacs A.T."/>
        </authorList>
    </citation>
    <scope>NUCLEOTIDE SEQUENCE [LARGE SCALE GENOMIC DNA]</scope>
    <source>
        <strain evidence="15 16">M5</strain>
    </source>
</reference>